<keyword evidence="3 8" id="KW-0560">Oxidoreductase</keyword>
<evidence type="ECO:0000259" key="9">
    <source>
        <dbReference type="Pfam" id="PF00056"/>
    </source>
</evidence>
<dbReference type="SUPFAM" id="SSF56327">
    <property type="entry name" value="LDH C-terminal domain-like"/>
    <property type="match status" value="1"/>
</dbReference>
<feature type="binding site" evidence="7">
    <location>
        <position position="49"/>
    </location>
    <ligand>
        <name>NAD(+)</name>
        <dbReference type="ChEBI" id="CHEBI:57540"/>
    </ligand>
</feature>
<dbReference type="AlphaFoldDB" id="A0A0H5R4R5"/>
<dbReference type="Pfam" id="PF02866">
    <property type="entry name" value="Ldh_1_C"/>
    <property type="match status" value="1"/>
</dbReference>
<organism evidence="11">
    <name type="scientific">Spongospora subterranea</name>
    <dbReference type="NCBI Taxonomy" id="70186"/>
    <lineage>
        <taxon>Eukaryota</taxon>
        <taxon>Sar</taxon>
        <taxon>Rhizaria</taxon>
        <taxon>Endomyxa</taxon>
        <taxon>Phytomyxea</taxon>
        <taxon>Plasmodiophorida</taxon>
        <taxon>Plasmodiophoridae</taxon>
        <taxon>Spongospora</taxon>
    </lineage>
</organism>
<evidence type="ECO:0000256" key="8">
    <source>
        <dbReference type="RuleBase" id="RU003369"/>
    </source>
</evidence>
<dbReference type="InterPro" id="IPR036291">
    <property type="entry name" value="NAD(P)-bd_dom_sf"/>
</dbReference>
<evidence type="ECO:0000256" key="3">
    <source>
        <dbReference type="ARBA" id="ARBA00023002"/>
    </source>
</evidence>
<dbReference type="InterPro" id="IPR001236">
    <property type="entry name" value="Lactate/malate_DH_N"/>
</dbReference>
<dbReference type="NCBIfam" id="TIGR01759">
    <property type="entry name" value="MalateDH-SF1"/>
    <property type="match status" value="1"/>
</dbReference>
<evidence type="ECO:0000256" key="7">
    <source>
        <dbReference type="PIRSR" id="PIRSR000102-3"/>
    </source>
</evidence>
<dbReference type="InterPro" id="IPR001557">
    <property type="entry name" value="L-lactate/malate_DH"/>
</dbReference>
<dbReference type="Gene3D" id="3.40.50.720">
    <property type="entry name" value="NAD(P)-binding Rossmann-like Domain"/>
    <property type="match status" value="1"/>
</dbReference>
<comment type="similarity">
    <text evidence="1">Belongs to the LDH/MDH superfamily. MDH type 2 family.</text>
</comment>
<proteinExistence type="inferred from homology"/>
<evidence type="ECO:0000256" key="6">
    <source>
        <dbReference type="PIRSR" id="PIRSR000102-2"/>
    </source>
</evidence>
<feature type="domain" description="Lactate/malate dehydrogenase C-terminal" evidence="10">
    <location>
        <begin position="163"/>
        <end position="339"/>
    </location>
</feature>
<feature type="active site" description="Proton acceptor" evidence="5">
    <location>
        <position position="194"/>
    </location>
</feature>
<feature type="binding site" evidence="6">
    <location>
        <position position="138"/>
    </location>
    <ligand>
        <name>substrate</name>
    </ligand>
</feature>
<dbReference type="Gene3D" id="3.90.110.10">
    <property type="entry name" value="Lactate dehydrogenase/glycoside hydrolase, family 4, C-terminal"/>
    <property type="match status" value="1"/>
</dbReference>
<evidence type="ECO:0000256" key="4">
    <source>
        <dbReference type="ARBA" id="ARBA00023027"/>
    </source>
</evidence>
<dbReference type="GO" id="GO:0030060">
    <property type="term" value="F:L-malate dehydrogenase (NAD+) activity"/>
    <property type="evidence" value="ECO:0007669"/>
    <property type="project" value="UniProtKB-EC"/>
</dbReference>
<dbReference type="InterPro" id="IPR022383">
    <property type="entry name" value="Lactate/malate_DH_C"/>
</dbReference>
<reference evidence="11" key="1">
    <citation type="submission" date="2015-04" db="EMBL/GenBank/DDBJ databases">
        <title>The genome sequence of the plant pathogenic Rhizarian Plasmodiophora brassicae reveals insights in its biotrophic life cycle and the origin of chitin synthesis.</title>
        <authorList>
            <person name="Schwelm A."/>
            <person name="Fogelqvist J."/>
            <person name="Knaust A."/>
            <person name="Julke S."/>
            <person name="Lilja T."/>
            <person name="Dhandapani V."/>
            <person name="Bonilla-Rosso G."/>
            <person name="Karlsson M."/>
            <person name="Shevchenko A."/>
            <person name="Choi S.R."/>
            <person name="Kim H.G."/>
            <person name="Park J.Y."/>
            <person name="Lim Y.P."/>
            <person name="Ludwig-Muller J."/>
            <person name="Dixelius C."/>
        </authorList>
    </citation>
    <scope>NUCLEOTIDE SEQUENCE</scope>
    <source>
        <tissue evidence="11">Potato root galls</tissue>
    </source>
</reference>
<evidence type="ECO:0000256" key="5">
    <source>
        <dbReference type="PIRSR" id="PIRSR000102-1"/>
    </source>
</evidence>
<dbReference type="GO" id="GO:0006108">
    <property type="term" value="P:malate metabolic process"/>
    <property type="evidence" value="ECO:0007669"/>
    <property type="project" value="InterPro"/>
</dbReference>
<dbReference type="NCBIfam" id="NF003916">
    <property type="entry name" value="PRK05442.1"/>
    <property type="match status" value="1"/>
</dbReference>
<feature type="binding site" evidence="6">
    <location>
        <position position="99"/>
    </location>
    <ligand>
        <name>substrate</name>
    </ligand>
</feature>
<dbReference type="FunFam" id="3.40.50.720:FF:000010">
    <property type="entry name" value="Malate dehydrogenase"/>
    <property type="match status" value="1"/>
</dbReference>
<protein>
    <recommendedName>
        <fullName evidence="2">malate dehydrogenase</fullName>
        <ecNumber evidence="2">1.1.1.37</ecNumber>
    </recommendedName>
</protein>
<dbReference type="EC" id="1.1.1.37" evidence="2"/>
<name>A0A0H5R4R5_9EUKA</name>
<dbReference type="FunFam" id="3.90.110.10:FF:000002">
    <property type="entry name" value="Malate dehydrogenase"/>
    <property type="match status" value="1"/>
</dbReference>
<evidence type="ECO:0000256" key="2">
    <source>
        <dbReference type="ARBA" id="ARBA00012995"/>
    </source>
</evidence>
<feature type="binding site" evidence="7">
    <location>
        <begin position="136"/>
        <end position="138"/>
    </location>
    <ligand>
        <name>NAD(+)</name>
        <dbReference type="ChEBI" id="CHEBI:57540"/>
    </ligand>
</feature>
<evidence type="ECO:0000259" key="10">
    <source>
        <dbReference type="Pfam" id="PF02866"/>
    </source>
</evidence>
<feature type="domain" description="Lactate/malate dehydrogenase N-terminal" evidence="9">
    <location>
        <begin position="13"/>
        <end position="159"/>
    </location>
</feature>
<keyword evidence="4 7" id="KW-0520">NAD</keyword>
<accession>A0A0H5R4R5</accession>
<dbReference type="PANTHER" id="PTHR23382">
    <property type="entry name" value="MALATE DEHYDROGENASE"/>
    <property type="match status" value="1"/>
</dbReference>
<dbReference type="SUPFAM" id="SSF51735">
    <property type="entry name" value="NAD(P)-binding Rossmann-fold domains"/>
    <property type="match status" value="1"/>
</dbReference>
<evidence type="ECO:0000313" key="11">
    <source>
        <dbReference type="EMBL" id="CRZ09190.1"/>
    </source>
</evidence>
<dbReference type="InterPro" id="IPR010945">
    <property type="entry name" value="Malate_DH_type2"/>
</dbReference>
<evidence type="ECO:0000256" key="1">
    <source>
        <dbReference type="ARBA" id="ARBA00009613"/>
    </source>
</evidence>
<dbReference type="InterPro" id="IPR015955">
    <property type="entry name" value="Lactate_DH/Glyco_Ohase_4_C"/>
</dbReference>
<feature type="binding site" evidence="6">
    <location>
        <position position="105"/>
    </location>
    <ligand>
        <name>substrate</name>
    </ligand>
</feature>
<dbReference type="Pfam" id="PF00056">
    <property type="entry name" value="Ldh_1_N"/>
    <property type="match status" value="1"/>
</dbReference>
<feature type="binding site" evidence="7">
    <location>
        <position position="112"/>
    </location>
    <ligand>
        <name>NAD(+)</name>
        <dbReference type="ChEBI" id="CHEBI:57540"/>
    </ligand>
</feature>
<feature type="binding site" evidence="6">
    <location>
        <position position="169"/>
    </location>
    <ligand>
        <name>substrate</name>
    </ligand>
</feature>
<dbReference type="EMBL" id="HACM01008748">
    <property type="protein sequence ID" value="CRZ09190.1"/>
    <property type="molecule type" value="Transcribed_RNA"/>
</dbReference>
<dbReference type="PIRSF" id="PIRSF000102">
    <property type="entry name" value="Lac_mal_DH"/>
    <property type="match status" value="1"/>
</dbReference>
<sequence>MVSSGSCCESPLRVLVTGAAGQIAYSLIPLIASGQVFGPTQPITLVLLDIIPAAKVLQGVAMEIDDAVYPLVRSVVVTTEQKEAFSGAQVAVLVGGFPRGPGMERKDLMAKNKPIFVAAGQALNEWADSNCKVLVVANPANTNCLIAAKNAPKLPKANFTALTRLDMNRGAAQLAKKIGVNASQIKNITIWGNHSKTQVPDASGAVVVDLSKKSSEPISKKLNDEQYISKEFVSIVQNRGADVIAARGLSSAMSAASAIKDHLNSWLVGTNPGEYVSMAVYSGSSQQESVYGVASDLYFSMPVTCKAGAYSVVTGLALPSFVQSSIKVTEKELIEEKAEAGLA</sequence>